<name>A0A919V8Q0_9ACTN</name>
<sequence length="216" mass="24092">MRQPIAQGRTQKLDSKRHASAQEILDAAATAFSERGYAATSIDDVADVLGCTKGRIYHYFRTKGDLFIGIHLQALEWALEAVGPTAERADLGPEEKLREMVHRHAMHLMNRASYMGPAQYQIEMNLASEGRNKDEQMARILKMRRQFEAYYATVVEEGIAAGAFRGTDANILVKAVLGTINWMHVWFRPGGPQDSTVERERTAAELAEFAVRGVVA</sequence>
<dbReference type="InterPro" id="IPR050109">
    <property type="entry name" value="HTH-type_TetR-like_transc_reg"/>
</dbReference>
<proteinExistence type="predicted"/>
<dbReference type="SUPFAM" id="SSF48498">
    <property type="entry name" value="Tetracyclin repressor-like, C-terminal domain"/>
    <property type="match status" value="1"/>
</dbReference>
<reference evidence="6" key="1">
    <citation type="submission" date="2021-01" db="EMBL/GenBank/DDBJ databases">
        <title>Whole genome shotgun sequence of Sinosporangium siamense NBRC 109515.</title>
        <authorList>
            <person name="Komaki H."/>
            <person name="Tamura T."/>
        </authorList>
    </citation>
    <scope>NUCLEOTIDE SEQUENCE</scope>
    <source>
        <strain evidence="6">NBRC 109515</strain>
    </source>
</reference>
<organism evidence="6 7">
    <name type="scientific">Sinosporangium siamense</name>
    <dbReference type="NCBI Taxonomy" id="1367973"/>
    <lineage>
        <taxon>Bacteria</taxon>
        <taxon>Bacillati</taxon>
        <taxon>Actinomycetota</taxon>
        <taxon>Actinomycetes</taxon>
        <taxon>Streptosporangiales</taxon>
        <taxon>Streptosporangiaceae</taxon>
        <taxon>Sinosporangium</taxon>
    </lineage>
</organism>
<protein>
    <submittedName>
        <fullName evidence="6">TetR family transcriptional regulator</fullName>
    </submittedName>
</protein>
<dbReference type="InterPro" id="IPR041490">
    <property type="entry name" value="KstR2_TetR_C"/>
</dbReference>
<dbReference type="GO" id="GO:0000976">
    <property type="term" value="F:transcription cis-regulatory region binding"/>
    <property type="evidence" value="ECO:0007669"/>
    <property type="project" value="TreeGrafter"/>
</dbReference>
<dbReference type="InterPro" id="IPR001647">
    <property type="entry name" value="HTH_TetR"/>
</dbReference>
<dbReference type="EMBL" id="BOOW01000030">
    <property type="protein sequence ID" value="GII94471.1"/>
    <property type="molecule type" value="Genomic_DNA"/>
</dbReference>
<comment type="caution">
    <text evidence="6">The sequence shown here is derived from an EMBL/GenBank/DDBJ whole genome shotgun (WGS) entry which is preliminary data.</text>
</comment>
<keyword evidence="3" id="KW-0804">Transcription</keyword>
<feature type="DNA-binding region" description="H-T-H motif" evidence="4">
    <location>
        <begin position="41"/>
        <end position="60"/>
    </location>
</feature>
<dbReference type="GO" id="GO:0003700">
    <property type="term" value="F:DNA-binding transcription factor activity"/>
    <property type="evidence" value="ECO:0007669"/>
    <property type="project" value="TreeGrafter"/>
</dbReference>
<keyword evidence="1" id="KW-0805">Transcription regulation</keyword>
<evidence type="ECO:0000313" key="7">
    <source>
        <dbReference type="Proteomes" id="UP000606172"/>
    </source>
</evidence>
<dbReference type="Gene3D" id="1.10.10.60">
    <property type="entry name" value="Homeodomain-like"/>
    <property type="match status" value="1"/>
</dbReference>
<gene>
    <name evidence="6" type="ORF">Ssi02_47020</name>
</gene>
<evidence type="ECO:0000259" key="5">
    <source>
        <dbReference type="PROSITE" id="PS50977"/>
    </source>
</evidence>
<evidence type="ECO:0000256" key="1">
    <source>
        <dbReference type="ARBA" id="ARBA00023015"/>
    </source>
</evidence>
<dbReference type="Pfam" id="PF17932">
    <property type="entry name" value="TetR_C_24"/>
    <property type="match status" value="1"/>
</dbReference>
<feature type="domain" description="HTH tetR-type" evidence="5">
    <location>
        <begin position="18"/>
        <end position="78"/>
    </location>
</feature>
<dbReference type="Pfam" id="PF00440">
    <property type="entry name" value="TetR_N"/>
    <property type="match status" value="1"/>
</dbReference>
<dbReference type="Gene3D" id="1.10.357.10">
    <property type="entry name" value="Tetracycline Repressor, domain 2"/>
    <property type="match status" value="1"/>
</dbReference>
<dbReference type="PROSITE" id="PS50977">
    <property type="entry name" value="HTH_TETR_2"/>
    <property type="match status" value="1"/>
</dbReference>
<dbReference type="InterPro" id="IPR009057">
    <property type="entry name" value="Homeodomain-like_sf"/>
</dbReference>
<dbReference type="RefSeq" id="WP_204029008.1">
    <property type="nucleotide sequence ID" value="NZ_BOOW01000030.1"/>
</dbReference>
<keyword evidence="2 4" id="KW-0238">DNA-binding</keyword>
<evidence type="ECO:0000256" key="4">
    <source>
        <dbReference type="PROSITE-ProRule" id="PRU00335"/>
    </source>
</evidence>
<dbReference type="SUPFAM" id="SSF46689">
    <property type="entry name" value="Homeodomain-like"/>
    <property type="match status" value="1"/>
</dbReference>
<evidence type="ECO:0000256" key="3">
    <source>
        <dbReference type="ARBA" id="ARBA00023163"/>
    </source>
</evidence>
<dbReference type="InterPro" id="IPR036271">
    <property type="entry name" value="Tet_transcr_reg_TetR-rel_C_sf"/>
</dbReference>
<evidence type="ECO:0000313" key="6">
    <source>
        <dbReference type="EMBL" id="GII94471.1"/>
    </source>
</evidence>
<dbReference type="AlphaFoldDB" id="A0A919V8Q0"/>
<evidence type="ECO:0000256" key="2">
    <source>
        <dbReference type="ARBA" id="ARBA00023125"/>
    </source>
</evidence>
<dbReference type="PRINTS" id="PR00455">
    <property type="entry name" value="HTHTETR"/>
</dbReference>
<keyword evidence="7" id="KW-1185">Reference proteome</keyword>
<accession>A0A919V8Q0</accession>
<dbReference type="Proteomes" id="UP000606172">
    <property type="component" value="Unassembled WGS sequence"/>
</dbReference>
<dbReference type="PANTHER" id="PTHR30055">
    <property type="entry name" value="HTH-TYPE TRANSCRIPTIONAL REGULATOR RUTR"/>
    <property type="match status" value="1"/>
</dbReference>
<dbReference type="PANTHER" id="PTHR30055:SF234">
    <property type="entry name" value="HTH-TYPE TRANSCRIPTIONAL REGULATOR BETI"/>
    <property type="match status" value="1"/>
</dbReference>